<feature type="chain" id="PRO_5047366301" evidence="1">
    <location>
        <begin position="27"/>
        <end position="190"/>
    </location>
</feature>
<dbReference type="EMBL" id="JAATTO010000028">
    <property type="protein sequence ID" value="MBC9980548.1"/>
    <property type="molecule type" value="Genomic_DNA"/>
</dbReference>
<protein>
    <submittedName>
        <fullName evidence="3">PEP-CTERM sorting domain-containing protein</fullName>
    </submittedName>
</protein>
<organism evidence="3 4">
    <name type="scientific">Bradyrhizobium campsiandrae</name>
    <dbReference type="NCBI Taxonomy" id="1729892"/>
    <lineage>
        <taxon>Bacteria</taxon>
        <taxon>Pseudomonadati</taxon>
        <taxon>Pseudomonadota</taxon>
        <taxon>Alphaproteobacteria</taxon>
        <taxon>Hyphomicrobiales</taxon>
        <taxon>Nitrobacteraceae</taxon>
        <taxon>Bradyrhizobium</taxon>
    </lineage>
</organism>
<dbReference type="Pfam" id="PF07589">
    <property type="entry name" value="PEP-CTERM"/>
    <property type="match status" value="1"/>
</dbReference>
<dbReference type="InterPro" id="IPR013424">
    <property type="entry name" value="Ice-binding_C"/>
</dbReference>
<feature type="signal peptide" evidence="1">
    <location>
        <begin position="1"/>
        <end position="26"/>
    </location>
</feature>
<keyword evidence="1" id="KW-0732">Signal</keyword>
<dbReference type="NCBIfam" id="TIGR02595">
    <property type="entry name" value="PEP_CTERM"/>
    <property type="match status" value="1"/>
</dbReference>
<keyword evidence="4" id="KW-1185">Reference proteome</keyword>
<evidence type="ECO:0000313" key="3">
    <source>
        <dbReference type="EMBL" id="MBC9980548.1"/>
    </source>
</evidence>
<dbReference type="Proteomes" id="UP000639516">
    <property type="component" value="Unassembled WGS sequence"/>
</dbReference>
<reference evidence="3 4" key="1">
    <citation type="journal article" date="2020" name="Arch. Microbiol.">
        <title>Bradyrhizobium campsiandrae sp. nov., a nitrogen-fixing bacterial strain isolated from a native leguminous tree from the Amazon adapted to flooded conditions.</title>
        <authorList>
            <person name="Cabral Michel D."/>
            <person name="Martins da Costa E."/>
            <person name="Azarias Guimaraes A."/>
            <person name="Soares de Carvalho T."/>
            <person name="Santos de Castro Caputo P."/>
            <person name="Willems A."/>
            <person name="de Souza Moreira F.M."/>
        </authorList>
    </citation>
    <scope>NUCLEOTIDE SEQUENCE [LARGE SCALE GENOMIC DNA]</scope>
    <source>
        <strain evidence="4">INPA 384B</strain>
    </source>
</reference>
<sequence>MKSLGAWGTAAAFVFGAICASPISSARADIVWNLSNLQFVLPNSAPDGGTLNGTFTINVYGYNGPVNITTTTGVAMAGDVYTGLWNSSINNPTDTVTIFLSDGLIYQRYIQLTFANPLTVPGVDPIVGGAGGPSFECNNWSCSGGIRYLAEGSAAISAVPEPSSWAMMVLGFAAMGVLAFRRKTKVAVGI</sequence>
<comment type="caution">
    <text evidence="3">The sequence shown here is derived from an EMBL/GenBank/DDBJ whole genome shotgun (WGS) entry which is preliminary data.</text>
</comment>
<feature type="domain" description="Ice-binding protein C-terminal" evidence="2">
    <location>
        <begin position="158"/>
        <end position="183"/>
    </location>
</feature>
<dbReference type="RefSeq" id="WP_188099713.1">
    <property type="nucleotide sequence ID" value="NZ_JAANIH010000014.1"/>
</dbReference>
<evidence type="ECO:0000256" key="1">
    <source>
        <dbReference type="SAM" id="SignalP"/>
    </source>
</evidence>
<gene>
    <name evidence="3" type="ORF">HA482_20310</name>
</gene>
<proteinExistence type="predicted"/>
<accession>A0ABR7UBI0</accession>
<name>A0ABR7UBI0_9BRAD</name>
<evidence type="ECO:0000313" key="4">
    <source>
        <dbReference type="Proteomes" id="UP000639516"/>
    </source>
</evidence>
<evidence type="ECO:0000259" key="2">
    <source>
        <dbReference type="Pfam" id="PF07589"/>
    </source>
</evidence>